<feature type="domain" description="Sulfatase N-terminal" evidence="1">
    <location>
        <begin position="39"/>
        <end position="199"/>
    </location>
</feature>
<name>X0UEE1_9ZZZZ</name>
<feature type="non-terminal residue" evidence="2">
    <location>
        <position position="199"/>
    </location>
</feature>
<dbReference type="PANTHER" id="PTHR43751:SF3">
    <property type="entry name" value="SULFATASE N-TERMINAL DOMAIN-CONTAINING PROTEIN"/>
    <property type="match status" value="1"/>
</dbReference>
<dbReference type="SUPFAM" id="SSF53649">
    <property type="entry name" value="Alkaline phosphatase-like"/>
    <property type="match status" value="1"/>
</dbReference>
<dbReference type="InterPro" id="IPR017850">
    <property type="entry name" value="Alkaline_phosphatase_core_sf"/>
</dbReference>
<dbReference type="PANTHER" id="PTHR43751">
    <property type="entry name" value="SULFATASE"/>
    <property type="match status" value="1"/>
</dbReference>
<gene>
    <name evidence="2" type="ORF">S01H1_26546</name>
</gene>
<dbReference type="Pfam" id="PF00884">
    <property type="entry name" value="Sulfatase"/>
    <property type="match status" value="1"/>
</dbReference>
<dbReference type="AlphaFoldDB" id="X0UEE1"/>
<dbReference type="CDD" id="cd16148">
    <property type="entry name" value="sulfatase_like"/>
    <property type="match status" value="1"/>
</dbReference>
<organism evidence="2">
    <name type="scientific">marine sediment metagenome</name>
    <dbReference type="NCBI Taxonomy" id="412755"/>
    <lineage>
        <taxon>unclassified sequences</taxon>
        <taxon>metagenomes</taxon>
        <taxon>ecological metagenomes</taxon>
    </lineage>
</organism>
<dbReference type="EMBL" id="BARS01016092">
    <property type="protein sequence ID" value="GAF97671.1"/>
    <property type="molecule type" value="Genomic_DNA"/>
</dbReference>
<dbReference type="InterPro" id="IPR000917">
    <property type="entry name" value="Sulfatase_N"/>
</dbReference>
<dbReference type="InterPro" id="IPR052701">
    <property type="entry name" value="GAG_Ulvan_Degrading_Sulfatases"/>
</dbReference>
<evidence type="ECO:0000259" key="1">
    <source>
        <dbReference type="Pfam" id="PF00884"/>
    </source>
</evidence>
<protein>
    <recommendedName>
        <fullName evidence="1">Sulfatase N-terminal domain-containing protein</fullName>
    </recommendedName>
</protein>
<dbReference type="Gene3D" id="3.40.720.10">
    <property type="entry name" value="Alkaline Phosphatase, subunit A"/>
    <property type="match status" value="1"/>
</dbReference>
<accession>X0UEE1</accession>
<evidence type="ECO:0000313" key="2">
    <source>
        <dbReference type="EMBL" id="GAF97671.1"/>
    </source>
</evidence>
<comment type="caution">
    <text evidence="2">The sequence shown here is derived from an EMBL/GenBank/DDBJ whole genome shotgun (WGS) entry which is preliminary data.</text>
</comment>
<reference evidence="2" key="1">
    <citation type="journal article" date="2014" name="Front. Microbiol.">
        <title>High frequency of phylogenetically diverse reductive dehalogenase-homologous genes in deep subseafloor sedimentary metagenomes.</title>
        <authorList>
            <person name="Kawai M."/>
            <person name="Futagami T."/>
            <person name="Toyoda A."/>
            <person name="Takaki Y."/>
            <person name="Nishi S."/>
            <person name="Hori S."/>
            <person name="Arai W."/>
            <person name="Tsubouchi T."/>
            <person name="Morono Y."/>
            <person name="Uchiyama I."/>
            <person name="Ito T."/>
            <person name="Fujiyama A."/>
            <person name="Inagaki F."/>
            <person name="Takami H."/>
        </authorList>
    </citation>
    <scope>NUCLEOTIDE SEQUENCE</scope>
    <source>
        <strain evidence="2">Expedition CK06-06</strain>
    </source>
</reference>
<sequence length="199" mass="22495">MKSKTAIKYRVMLVLLLFVIAVGAGWFLHSRRASKEIRHIVLISIDTCRADYLSCYGYHRKTTPNIDAVADEAIVFNHALTPVPLTLPSHTSILTGTNPPYHGVHHNVGYRLDESNTTIAEILREEGYTTGAIISSFVLDAQFGTDQGFDTYNDHFVGPVPFSDRNERRGGEASRFASAWLEKHQNEPFFLFLHYFDPH</sequence>
<proteinExistence type="predicted"/>